<keyword evidence="6 8" id="KW-0675">Receptor</keyword>
<evidence type="ECO:0000256" key="4">
    <source>
        <dbReference type="ARBA" id="ARBA00023040"/>
    </source>
</evidence>
<dbReference type="AlphaFoldDB" id="A0AAU9X7G8"/>
<keyword evidence="3 10" id="KW-1133">Transmembrane helix</keyword>
<comment type="caution">
    <text evidence="12">The sequence shown here is derived from an EMBL/GenBank/DDBJ whole genome shotgun (WGS) entry which is preliminary data.</text>
</comment>
<feature type="transmembrane region" description="Helical" evidence="10">
    <location>
        <begin position="22"/>
        <end position="43"/>
    </location>
</feature>
<evidence type="ECO:0000313" key="12">
    <source>
        <dbReference type="EMBL" id="CAH3139102.1"/>
    </source>
</evidence>
<protein>
    <recommendedName>
        <fullName evidence="11">G-protein coupled receptors family 1 profile domain-containing protein</fullName>
    </recommendedName>
</protein>
<dbReference type="PROSITE" id="PS50262">
    <property type="entry name" value="G_PROTEIN_RECEP_F1_2"/>
    <property type="match status" value="1"/>
</dbReference>
<feature type="region of interest" description="Disordered" evidence="9">
    <location>
        <begin position="322"/>
        <end position="342"/>
    </location>
</feature>
<feature type="transmembrane region" description="Helical" evidence="10">
    <location>
        <begin position="228"/>
        <end position="253"/>
    </location>
</feature>
<proteinExistence type="inferred from homology"/>
<evidence type="ECO:0000256" key="1">
    <source>
        <dbReference type="ARBA" id="ARBA00004141"/>
    </source>
</evidence>
<organism evidence="12 13">
    <name type="scientific">Pocillopora meandrina</name>
    <dbReference type="NCBI Taxonomy" id="46732"/>
    <lineage>
        <taxon>Eukaryota</taxon>
        <taxon>Metazoa</taxon>
        <taxon>Cnidaria</taxon>
        <taxon>Anthozoa</taxon>
        <taxon>Hexacorallia</taxon>
        <taxon>Scleractinia</taxon>
        <taxon>Astrocoeniina</taxon>
        <taxon>Pocilloporidae</taxon>
        <taxon>Pocillopora</taxon>
    </lineage>
</organism>
<dbReference type="PANTHER" id="PTHR45695:SF9">
    <property type="entry name" value="LEUCOKININ RECEPTOR"/>
    <property type="match status" value="1"/>
</dbReference>
<dbReference type="Pfam" id="PF00001">
    <property type="entry name" value="7tm_1"/>
    <property type="match status" value="1"/>
</dbReference>
<evidence type="ECO:0000256" key="9">
    <source>
        <dbReference type="SAM" id="MobiDB-lite"/>
    </source>
</evidence>
<dbReference type="Proteomes" id="UP001159428">
    <property type="component" value="Unassembled WGS sequence"/>
</dbReference>
<keyword evidence="13" id="KW-1185">Reference proteome</keyword>
<dbReference type="GO" id="GO:0004930">
    <property type="term" value="F:G protein-coupled receptor activity"/>
    <property type="evidence" value="ECO:0007669"/>
    <property type="project" value="UniProtKB-KW"/>
</dbReference>
<dbReference type="PANTHER" id="PTHR45695">
    <property type="entry name" value="LEUCOKININ RECEPTOR-RELATED"/>
    <property type="match status" value="1"/>
</dbReference>
<keyword evidence="2 8" id="KW-0812">Transmembrane</keyword>
<evidence type="ECO:0000313" key="13">
    <source>
        <dbReference type="Proteomes" id="UP001159428"/>
    </source>
</evidence>
<evidence type="ECO:0000256" key="8">
    <source>
        <dbReference type="RuleBase" id="RU000688"/>
    </source>
</evidence>
<evidence type="ECO:0000256" key="6">
    <source>
        <dbReference type="ARBA" id="ARBA00023170"/>
    </source>
</evidence>
<feature type="domain" description="G-protein coupled receptors family 1 profile" evidence="11">
    <location>
        <begin position="34"/>
        <end position="288"/>
    </location>
</feature>
<reference evidence="12 13" key="1">
    <citation type="submission" date="2022-05" db="EMBL/GenBank/DDBJ databases">
        <authorList>
            <consortium name="Genoscope - CEA"/>
            <person name="William W."/>
        </authorList>
    </citation>
    <scope>NUCLEOTIDE SEQUENCE [LARGE SCALE GENOMIC DNA]</scope>
</reference>
<dbReference type="PROSITE" id="PS00237">
    <property type="entry name" value="G_PROTEIN_RECEP_F1_1"/>
    <property type="match status" value="1"/>
</dbReference>
<dbReference type="InterPro" id="IPR017452">
    <property type="entry name" value="GPCR_Rhodpsn_7TM"/>
</dbReference>
<dbReference type="Gene3D" id="1.20.1070.10">
    <property type="entry name" value="Rhodopsin 7-helix transmembrane proteins"/>
    <property type="match status" value="1"/>
</dbReference>
<dbReference type="InterPro" id="IPR000276">
    <property type="entry name" value="GPCR_Rhodpsn"/>
</dbReference>
<evidence type="ECO:0000256" key="2">
    <source>
        <dbReference type="ARBA" id="ARBA00022692"/>
    </source>
</evidence>
<keyword evidence="4 8" id="KW-0297">G-protein coupled receptor</keyword>
<dbReference type="GO" id="GO:0005886">
    <property type="term" value="C:plasma membrane"/>
    <property type="evidence" value="ECO:0007669"/>
    <property type="project" value="TreeGrafter"/>
</dbReference>
<name>A0AAU9X7G8_9CNID</name>
<sequence length="342" mass="39373">MNITNTSSTSNPVFIPPEVKTALYSSIFVLGLFGNSFVITVLARKRSSRTCHDIFICNLAISDLILLLTYFPMFFAHAVGNFKAPRVFCKLIWPLITISYLSSILIITSMAIHRSRMIVNPYTSEISRRNVYIWIFCLWIMSFVCILPGMVFAEVNRMGMCHVAWPSVEAHVVFRFFMLMVQYLLPLTITAVAYIRIGLAINRSKFHRKFSKQPKALSQTRRRENAQVVRTIATIVIIFAICMFPKHLASIYYYFGENGKEKGKILFRLLHISEIFAVFHSCLNPLVYGTVMKHFRAEYFKYLQGIFCYCWKTRAERMSNPGDQMTSLNDPRSSSKMTASSE</sequence>
<feature type="transmembrane region" description="Helical" evidence="10">
    <location>
        <begin position="132"/>
        <end position="153"/>
    </location>
</feature>
<evidence type="ECO:0000259" key="11">
    <source>
        <dbReference type="PROSITE" id="PS50262"/>
    </source>
</evidence>
<comment type="similarity">
    <text evidence="8">Belongs to the G-protein coupled receptor 1 family.</text>
</comment>
<keyword evidence="5 10" id="KW-0472">Membrane</keyword>
<feature type="transmembrane region" description="Helical" evidence="10">
    <location>
        <begin position="173"/>
        <end position="199"/>
    </location>
</feature>
<dbReference type="EMBL" id="CALNXJ010000032">
    <property type="protein sequence ID" value="CAH3139102.1"/>
    <property type="molecule type" value="Genomic_DNA"/>
</dbReference>
<dbReference type="CDD" id="cd00637">
    <property type="entry name" value="7tm_classA_rhodopsin-like"/>
    <property type="match status" value="1"/>
</dbReference>
<dbReference type="PRINTS" id="PR00237">
    <property type="entry name" value="GPCRRHODOPSN"/>
</dbReference>
<feature type="transmembrane region" description="Helical" evidence="10">
    <location>
        <begin position="91"/>
        <end position="112"/>
    </location>
</feature>
<accession>A0AAU9X7G8</accession>
<gene>
    <name evidence="12" type="ORF">PMEA_00018355</name>
</gene>
<keyword evidence="7 8" id="KW-0807">Transducer</keyword>
<comment type="subcellular location">
    <subcellularLocation>
        <location evidence="1">Membrane</location>
        <topology evidence="1">Multi-pass membrane protein</topology>
    </subcellularLocation>
</comment>
<feature type="transmembrane region" description="Helical" evidence="10">
    <location>
        <begin position="55"/>
        <end position="79"/>
    </location>
</feature>
<dbReference type="SUPFAM" id="SSF81321">
    <property type="entry name" value="Family A G protein-coupled receptor-like"/>
    <property type="match status" value="1"/>
</dbReference>
<evidence type="ECO:0000256" key="7">
    <source>
        <dbReference type="ARBA" id="ARBA00023224"/>
    </source>
</evidence>
<feature type="transmembrane region" description="Helical" evidence="10">
    <location>
        <begin position="265"/>
        <end position="287"/>
    </location>
</feature>
<evidence type="ECO:0000256" key="3">
    <source>
        <dbReference type="ARBA" id="ARBA00022989"/>
    </source>
</evidence>
<evidence type="ECO:0000256" key="10">
    <source>
        <dbReference type="SAM" id="Phobius"/>
    </source>
</evidence>
<evidence type="ECO:0000256" key="5">
    <source>
        <dbReference type="ARBA" id="ARBA00023136"/>
    </source>
</evidence>